<gene>
    <name evidence="3" type="ORF">BKA59DRAFT_412482</name>
</gene>
<dbReference type="PRINTS" id="PR00081">
    <property type="entry name" value="GDHRDH"/>
</dbReference>
<evidence type="ECO:0000313" key="4">
    <source>
        <dbReference type="Proteomes" id="UP000813427"/>
    </source>
</evidence>
<dbReference type="GO" id="GO:0005737">
    <property type="term" value="C:cytoplasm"/>
    <property type="evidence" value="ECO:0007669"/>
    <property type="project" value="TreeGrafter"/>
</dbReference>
<keyword evidence="4" id="KW-1185">Reference proteome</keyword>
<dbReference type="SUPFAM" id="SSF51735">
    <property type="entry name" value="NAD(P)-binding Rossmann-fold domains"/>
    <property type="match status" value="1"/>
</dbReference>
<dbReference type="PRINTS" id="PR00080">
    <property type="entry name" value="SDRFAMILY"/>
</dbReference>
<dbReference type="OrthoDB" id="5296at2759"/>
<dbReference type="GO" id="GO:0016491">
    <property type="term" value="F:oxidoreductase activity"/>
    <property type="evidence" value="ECO:0007669"/>
    <property type="project" value="TreeGrafter"/>
</dbReference>
<sequence>MSSYLITGCSRGIGFALTSLLASKPTSEVGKIFAGARHETDALKKLTTESNGRVEFIPLEVTSEQSVKQAFETVKKALGSNGLDVLINNAGIMSYTKDGIENMSDLADTYNTNVVGVHNVTSTFLPLLRTGSQKKIINISSTLGSIGMAAFYKHQPTPAYKVAKAALNMLTVQYAHELESEHFTVLAVCPGWVRTDLGSEAAHISVEQSVNGLVDIIFNAYVSKTGSFQVVKVPGLKIDGRELYDGSNRPW</sequence>
<dbReference type="InterPro" id="IPR002347">
    <property type="entry name" value="SDR_fam"/>
</dbReference>
<proteinExistence type="inferred from homology"/>
<dbReference type="Gene3D" id="3.40.50.720">
    <property type="entry name" value="NAD(P)-binding Rossmann-like Domain"/>
    <property type="match status" value="1"/>
</dbReference>
<dbReference type="InterPro" id="IPR051468">
    <property type="entry name" value="Fungal_SecMetab_SDRs"/>
</dbReference>
<dbReference type="EMBL" id="JAGPXF010000002">
    <property type="protein sequence ID" value="KAH7256152.1"/>
    <property type="molecule type" value="Genomic_DNA"/>
</dbReference>
<reference evidence="3" key="1">
    <citation type="journal article" date="2021" name="Nat. Commun.">
        <title>Genetic determinants of endophytism in the Arabidopsis root mycobiome.</title>
        <authorList>
            <person name="Mesny F."/>
            <person name="Miyauchi S."/>
            <person name="Thiergart T."/>
            <person name="Pickel B."/>
            <person name="Atanasova L."/>
            <person name="Karlsson M."/>
            <person name="Huettel B."/>
            <person name="Barry K.W."/>
            <person name="Haridas S."/>
            <person name="Chen C."/>
            <person name="Bauer D."/>
            <person name="Andreopoulos W."/>
            <person name="Pangilinan J."/>
            <person name="LaButti K."/>
            <person name="Riley R."/>
            <person name="Lipzen A."/>
            <person name="Clum A."/>
            <person name="Drula E."/>
            <person name="Henrissat B."/>
            <person name="Kohler A."/>
            <person name="Grigoriev I.V."/>
            <person name="Martin F.M."/>
            <person name="Hacquard S."/>
        </authorList>
    </citation>
    <scope>NUCLEOTIDE SEQUENCE</scope>
    <source>
        <strain evidence="3">MPI-SDFR-AT-0068</strain>
    </source>
</reference>
<comment type="caution">
    <text evidence="3">The sequence shown here is derived from an EMBL/GenBank/DDBJ whole genome shotgun (WGS) entry which is preliminary data.</text>
</comment>
<evidence type="ECO:0000313" key="3">
    <source>
        <dbReference type="EMBL" id="KAH7256152.1"/>
    </source>
</evidence>
<accession>A0A8K0S3R1</accession>
<name>A0A8K0S3R1_9HYPO</name>
<dbReference type="InterPro" id="IPR036291">
    <property type="entry name" value="NAD(P)-bd_dom_sf"/>
</dbReference>
<dbReference type="PANTHER" id="PTHR43544">
    <property type="entry name" value="SHORT-CHAIN DEHYDROGENASE/REDUCTASE"/>
    <property type="match status" value="1"/>
</dbReference>
<dbReference type="CDD" id="cd05325">
    <property type="entry name" value="carb_red_sniffer_like_SDR_c"/>
    <property type="match status" value="1"/>
</dbReference>
<dbReference type="AlphaFoldDB" id="A0A8K0S3R1"/>
<comment type="similarity">
    <text evidence="1 2">Belongs to the short-chain dehydrogenases/reductases (SDR) family.</text>
</comment>
<evidence type="ECO:0000256" key="1">
    <source>
        <dbReference type="ARBA" id="ARBA00006484"/>
    </source>
</evidence>
<dbReference type="PANTHER" id="PTHR43544:SF36">
    <property type="entry name" value="CHAIN OXIDOREDUCTASE (CSGA), PUTATIVE (AFU_ORTHOLOGUE AFUA_4G00910)-RELATED"/>
    <property type="match status" value="1"/>
</dbReference>
<dbReference type="Pfam" id="PF00106">
    <property type="entry name" value="adh_short"/>
    <property type="match status" value="1"/>
</dbReference>
<organism evidence="3 4">
    <name type="scientific">Fusarium tricinctum</name>
    <dbReference type="NCBI Taxonomy" id="61284"/>
    <lineage>
        <taxon>Eukaryota</taxon>
        <taxon>Fungi</taxon>
        <taxon>Dikarya</taxon>
        <taxon>Ascomycota</taxon>
        <taxon>Pezizomycotina</taxon>
        <taxon>Sordariomycetes</taxon>
        <taxon>Hypocreomycetidae</taxon>
        <taxon>Hypocreales</taxon>
        <taxon>Nectriaceae</taxon>
        <taxon>Fusarium</taxon>
        <taxon>Fusarium tricinctum species complex</taxon>
    </lineage>
</organism>
<protein>
    <submittedName>
        <fullName evidence="3">Short-chain dehydrogenase/reductase SDR</fullName>
    </submittedName>
</protein>
<evidence type="ECO:0000256" key="2">
    <source>
        <dbReference type="RuleBase" id="RU000363"/>
    </source>
</evidence>
<dbReference type="Proteomes" id="UP000813427">
    <property type="component" value="Unassembled WGS sequence"/>
</dbReference>